<comment type="caution">
    <text evidence="3">The sequence shown here is derived from an EMBL/GenBank/DDBJ whole genome shotgun (WGS) entry which is preliminary data.</text>
</comment>
<proteinExistence type="predicted"/>
<gene>
    <name evidence="3" type="ORF">SBOR_9872</name>
</gene>
<evidence type="ECO:0000256" key="2">
    <source>
        <dbReference type="SAM" id="MobiDB-lite"/>
    </source>
</evidence>
<dbReference type="HOGENOM" id="CLU_1678962_0_0_1"/>
<evidence type="ECO:0000313" key="4">
    <source>
        <dbReference type="Proteomes" id="UP000019487"/>
    </source>
</evidence>
<feature type="region of interest" description="Disordered" evidence="2">
    <location>
        <begin position="1"/>
        <end position="22"/>
    </location>
</feature>
<sequence length="157" mass="17890">MSLPQSPGMVQTNTITSSNKRARNGDISTAELDDAVLVIQHATSKIKELLNEKKLLVNSARVQSNTIAKLQDEVMKMRSSERKALDELNKFLKADFEREKLSGLLEEKVEALREREVENDKLKKENQRMAVEGYKMIAKMKGLEDSRMQIRKLLTDA</sequence>
<accession>W9C594</accession>
<reference evidence="3 4" key="1">
    <citation type="journal article" date="2014" name="Genome Announc.">
        <title>Draft genome sequence of Sclerotinia borealis, a psychrophilic plant pathogenic fungus.</title>
        <authorList>
            <person name="Mardanov A.V."/>
            <person name="Beletsky A.V."/>
            <person name="Kadnikov V.V."/>
            <person name="Ignatov A.N."/>
            <person name="Ravin N.V."/>
        </authorList>
    </citation>
    <scope>NUCLEOTIDE SEQUENCE [LARGE SCALE GENOMIC DNA]</scope>
    <source>
        <strain evidence="4">F-4157</strain>
    </source>
</reference>
<organism evidence="3 4">
    <name type="scientific">Sclerotinia borealis (strain F-4128)</name>
    <dbReference type="NCBI Taxonomy" id="1432307"/>
    <lineage>
        <taxon>Eukaryota</taxon>
        <taxon>Fungi</taxon>
        <taxon>Dikarya</taxon>
        <taxon>Ascomycota</taxon>
        <taxon>Pezizomycotina</taxon>
        <taxon>Leotiomycetes</taxon>
        <taxon>Helotiales</taxon>
        <taxon>Sclerotiniaceae</taxon>
        <taxon>Sclerotinia</taxon>
    </lineage>
</organism>
<feature type="compositionally biased region" description="Polar residues" evidence="2">
    <location>
        <begin position="1"/>
        <end position="19"/>
    </location>
</feature>
<feature type="coiled-coil region" evidence="1">
    <location>
        <begin position="32"/>
        <end position="132"/>
    </location>
</feature>
<evidence type="ECO:0000313" key="3">
    <source>
        <dbReference type="EMBL" id="ESZ89745.1"/>
    </source>
</evidence>
<name>W9C594_SCLBF</name>
<protein>
    <submittedName>
        <fullName evidence="3">Uncharacterized protein</fullName>
    </submittedName>
</protein>
<dbReference type="EMBL" id="AYSA01000791">
    <property type="protein sequence ID" value="ESZ89745.1"/>
    <property type="molecule type" value="Genomic_DNA"/>
</dbReference>
<evidence type="ECO:0000256" key="1">
    <source>
        <dbReference type="SAM" id="Coils"/>
    </source>
</evidence>
<keyword evidence="4" id="KW-1185">Reference proteome</keyword>
<keyword evidence="1" id="KW-0175">Coiled coil</keyword>
<dbReference type="AlphaFoldDB" id="W9C594"/>
<dbReference type="Proteomes" id="UP000019487">
    <property type="component" value="Unassembled WGS sequence"/>
</dbReference>